<organism evidence="6 7">
    <name type="scientific">Candidatus Faecousia excrementigallinarum</name>
    <dbReference type="NCBI Taxonomy" id="2840806"/>
    <lineage>
        <taxon>Bacteria</taxon>
        <taxon>Bacillati</taxon>
        <taxon>Bacillota</taxon>
        <taxon>Clostridia</taxon>
        <taxon>Eubacteriales</taxon>
        <taxon>Oscillospiraceae</taxon>
        <taxon>Faecousia</taxon>
    </lineage>
</organism>
<dbReference type="Pfam" id="PF14697">
    <property type="entry name" value="Fer4_21"/>
    <property type="match status" value="1"/>
</dbReference>
<keyword evidence="1" id="KW-0004">4Fe-4S</keyword>
<evidence type="ECO:0000256" key="3">
    <source>
        <dbReference type="ARBA" id="ARBA00023004"/>
    </source>
</evidence>
<feature type="domain" description="4Fe-4S ferredoxin-type" evidence="5">
    <location>
        <begin position="42"/>
        <end position="71"/>
    </location>
</feature>
<evidence type="ECO:0000256" key="4">
    <source>
        <dbReference type="ARBA" id="ARBA00023014"/>
    </source>
</evidence>
<keyword evidence="2" id="KW-0479">Metal-binding</keyword>
<feature type="domain" description="4Fe-4S ferredoxin-type" evidence="5">
    <location>
        <begin position="98"/>
        <end position="128"/>
    </location>
</feature>
<dbReference type="Pfam" id="PF00037">
    <property type="entry name" value="Fer4"/>
    <property type="match status" value="1"/>
</dbReference>
<evidence type="ECO:0000256" key="1">
    <source>
        <dbReference type="ARBA" id="ARBA00022485"/>
    </source>
</evidence>
<evidence type="ECO:0000259" key="5">
    <source>
        <dbReference type="PROSITE" id="PS51379"/>
    </source>
</evidence>
<accession>A0A9D1CMG7</accession>
<sequence>MKKLTVKKGAQCMACLECVRACSNAFYKEFHQDLSCIQIVQKGDAVKPMTCIQCGKCAKACEFGAITQNPKTGVYMINKKLCTSCGKCVEVCPMKVMVAPKEGPTSKCIACGICVKACPMEILEIVEK</sequence>
<keyword evidence="4" id="KW-0411">Iron-sulfur</keyword>
<protein>
    <submittedName>
        <fullName evidence="6">4Fe-4S binding protein</fullName>
    </submittedName>
</protein>
<keyword evidence="3" id="KW-0408">Iron</keyword>
<reference evidence="6" key="1">
    <citation type="submission" date="2020-10" db="EMBL/GenBank/DDBJ databases">
        <authorList>
            <person name="Gilroy R."/>
        </authorList>
    </citation>
    <scope>NUCLEOTIDE SEQUENCE</scope>
    <source>
        <strain evidence="6">13361</strain>
    </source>
</reference>
<evidence type="ECO:0000256" key="2">
    <source>
        <dbReference type="ARBA" id="ARBA00022723"/>
    </source>
</evidence>
<dbReference type="GO" id="GO:0046872">
    <property type="term" value="F:metal ion binding"/>
    <property type="evidence" value="ECO:0007669"/>
    <property type="project" value="UniProtKB-KW"/>
</dbReference>
<dbReference type="InterPro" id="IPR050572">
    <property type="entry name" value="Fe-S_Ferredoxin"/>
</dbReference>
<dbReference type="Proteomes" id="UP000886796">
    <property type="component" value="Unassembled WGS sequence"/>
</dbReference>
<dbReference type="GO" id="GO:0051539">
    <property type="term" value="F:4 iron, 4 sulfur cluster binding"/>
    <property type="evidence" value="ECO:0007669"/>
    <property type="project" value="UniProtKB-KW"/>
</dbReference>
<comment type="caution">
    <text evidence="6">The sequence shown here is derived from an EMBL/GenBank/DDBJ whole genome shotgun (WGS) entry which is preliminary data.</text>
</comment>
<proteinExistence type="predicted"/>
<dbReference type="Gene3D" id="3.30.70.20">
    <property type="match status" value="3"/>
</dbReference>
<evidence type="ECO:0000313" key="6">
    <source>
        <dbReference type="EMBL" id="HIQ68028.1"/>
    </source>
</evidence>
<dbReference type="InterPro" id="IPR017896">
    <property type="entry name" value="4Fe4S_Fe-S-bd"/>
</dbReference>
<evidence type="ECO:0000313" key="7">
    <source>
        <dbReference type="Proteomes" id="UP000886796"/>
    </source>
</evidence>
<reference evidence="6" key="2">
    <citation type="journal article" date="2021" name="PeerJ">
        <title>Extensive microbial diversity within the chicken gut microbiome revealed by metagenomics and culture.</title>
        <authorList>
            <person name="Gilroy R."/>
            <person name="Ravi A."/>
            <person name="Getino M."/>
            <person name="Pursley I."/>
            <person name="Horton D.L."/>
            <person name="Alikhan N.F."/>
            <person name="Baker D."/>
            <person name="Gharbi K."/>
            <person name="Hall N."/>
            <person name="Watson M."/>
            <person name="Adriaenssens E.M."/>
            <person name="Foster-Nyarko E."/>
            <person name="Jarju S."/>
            <person name="Secka A."/>
            <person name="Antonio M."/>
            <person name="Oren A."/>
            <person name="Chaudhuri R.R."/>
            <person name="La Ragione R."/>
            <person name="Hildebrand F."/>
            <person name="Pallen M.J."/>
        </authorList>
    </citation>
    <scope>NUCLEOTIDE SEQUENCE</scope>
    <source>
        <strain evidence="6">13361</strain>
    </source>
</reference>
<dbReference type="PANTHER" id="PTHR43687:SF1">
    <property type="entry name" value="FERREDOXIN III"/>
    <property type="match status" value="1"/>
</dbReference>
<dbReference type="PROSITE" id="PS00198">
    <property type="entry name" value="4FE4S_FER_1"/>
    <property type="match status" value="1"/>
</dbReference>
<dbReference type="PANTHER" id="PTHR43687">
    <property type="entry name" value="ADENYLYLSULFATE REDUCTASE, BETA SUBUNIT"/>
    <property type="match status" value="1"/>
</dbReference>
<dbReference type="SUPFAM" id="SSF54862">
    <property type="entry name" value="4Fe-4S ferredoxins"/>
    <property type="match status" value="1"/>
</dbReference>
<dbReference type="EMBL" id="DVFK01000083">
    <property type="protein sequence ID" value="HIQ68028.1"/>
    <property type="molecule type" value="Genomic_DNA"/>
</dbReference>
<name>A0A9D1CMG7_9FIRM</name>
<feature type="domain" description="4Fe-4S ferredoxin-type" evidence="5">
    <location>
        <begin position="73"/>
        <end position="97"/>
    </location>
</feature>
<dbReference type="AlphaFoldDB" id="A0A9D1CMG7"/>
<gene>
    <name evidence="6" type="ORF">IAB74_05935</name>
</gene>
<dbReference type="InterPro" id="IPR017900">
    <property type="entry name" value="4Fe4S_Fe_S_CS"/>
</dbReference>
<dbReference type="PROSITE" id="PS51379">
    <property type="entry name" value="4FE4S_FER_2"/>
    <property type="match status" value="3"/>
</dbReference>